<feature type="transmembrane region" description="Helical" evidence="2">
    <location>
        <begin position="140"/>
        <end position="162"/>
    </location>
</feature>
<evidence type="ECO:0000313" key="3">
    <source>
        <dbReference type="EMBL" id="SFK44163.1"/>
    </source>
</evidence>
<dbReference type="AlphaFoldDB" id="A0A1I3ZJD7"/>
<feature type="region of interest" description="Disordered" evidence="1">
    <location>
        <begin position="467"/>
        <end position="505"/>
    </location>
</feature>
<keyword evidence="2" id="KW-0812">Transmembrane</keyword>
<dbReference type="RefSeq" id="WP_149760517.1">
    <property type="nucleotide sequence ID" value="NZ_BSPE01000031.1"/>
</dbReference>
<keyword evidence="2" id="KW-1133">Transmembrane helix</keyword>
<sequence>MSKRTNRQAVVLIHGIGEQRPMGTIRPFVKAVAGASGDDGAYYSKPDAMSSLFELRKLQGRGSPSTDYYEYYWAYNVEGTKLWDVAKWLWQLIRRPRRDVPDGLGGLWFTSRLLLFAVAVLLIGGFFGSATRQWAELPKFGLPWLAGTMVIGMVQFVMVSYLGDAARYLSPRPQNIKLRQVIRSEGITLLKTLHESGKYDRIILVGHSLGSVIGYDLLTHLWQVYNQKLPAMKEDAEVKRTMGERICANATPQPIVRDALSKIGETVAAGCKPEFLSDFQKRQKQAWCEQRYYGNQWLITDFVTLGSPLAHAMLLLADGKGDFDDRKAQRELVTCPPVKDDMGYGYWQKMAIDIGAPPGRKAALRYNPLILHHAAPFAVTRWTNLYFPVRFGLFGDAVGGPLGPVLGGGIRDIEVSTRRWKGLAGHTLSAHTSYWLGCDAQVAADESARPPSLHALKRALSLDELRSFAAKPPKPPAAQAAPAGGQPDTPAANPLPPDGKEPVGP</sequence>
<evidence type="ECO:0000313" key="4">
    <source>
        <dbReference type="Proteomes" id="UP000323300"/>
    </source>
</evidence>
<reference evidence="3 4" key="1">
    <citation type="submission" date="2016-10" db="EMBL/GenBank/DDBJ databases">
        <authorList>
            <person name="Varghese N."/>
            <person name="Submissions S."/>
        </authorList>
    </citation>
    <scope>NUCLEOTIDE SEQUENCE [LARGE SCALE GENOMIC DNA]</scope>
    <source>
        <strain evidence="3 4">DSM 21822</strain>
    </source>
</reference>
<dbReference type="EMBL" id="FOSL01000006">
    <property type="protein sequence ID" value="SFK44163.1"/>
    <property type="molecule type" value="Genomic_DNA"/>
</dbReference>
<proteinExistence type="predicted"/>
<protein>
    <submittedName>
        <fullName evidence="3">Uncharacterized protein</fullName>
    </submittedName>
</protein>
<accession>A0A1I3ZJD7</accession>
<organism evidence="3 4">
    <name type="scientific">Neomesorhizobium albiziae</name>
    <dbReference type="NCBI Taxonomy" id="335020"/>
    <lineage>
        <taxon>Bacteria</taxon>
        <taxon>Pseudomonadati</taxon>
        <taxon>Pseudomonadota</taxon>
        <taxon>Alphaproteobacteria</taxon>
        <taxon>Hyphomicrobiales</taxon>
        <taxon>Phyllobacteriaceae</taxon>
        <taxon>Neomesorhizobium</taxon>
    </lineage>
</organism>
<feature type="compositionally biased region" description="Low complexity" evidence="1">
    <location>
        <begin position="477"/>
        <end position="492"/>
    </location>
</feature>
<keyword evidence="2" id="KW-0472">Membrane</keyword>
<dbReference type="OrthoDB" id="4058760at2"/>
<name>A0A1I3ZJD7_9HYPH</name>
<keyword evidence="4" id="KW-1185">Reference proteome</keyword>
<dbReference type="InterPro" id="IPR029058">
    <property type="entry name" value="AB_hydrolase_fold"/>
</dbReference>
<dbReference type="Proteomes" id="UP000323300">
    <property type="component" value="Unassembled WGS sequence"/>
</dbReference>
<feature type="transmembrane region" description="Helical" evidence="2">
    <location>
        <begin position="104"/>
        <end position="128"/>
    </location>
</feature>
<evidence type="ECO:0000256" key="1">
    <source>
        <dbReference type="SAM" id="MobiDB-lite"/>
    </source>
</evidence>
<evidence type="ECO:0000256" key="2">
    <source>
        <dbReference type="SAM" id="Phobius"/>
    </source>
</evidence>
<gene>
    <name evidence="3" type="ORF">SAMN04488498_106162</name>
</gene>
<dbReference type="SUPFAM" id="SSF53474">
    <property type="entry name" value="alpha/beta-Hydrolases"/>
    <property type="match status" value="1"/>
</dbReference>